<dbReference type="Proteomes" id="UP001164761">
    <property type="component" value="Chromosome"/>
</dbReference>
<dbReference type="PROSITE" id="PS51257">
    <property type="entry name" value="PROKAR_LIPOPROTEIN"/>
    <property type="match status" value="1"/>
</dbReference>
<reference evidence="2" key="1">
    <citation type="submission" date="2022-08" db="EMBL/GenBank/DDBJ databases">
        <title>Alicyclobacillus fastidiosus DSM 17978, complete genome.</title>
        <authorList>
            <person name="Wang Q."/>
            <person name="Cai R."/>
            <person name="Wang Z."/>
        </authorList>
    </citation>
    <scope>NUCLEOTIDE SEQUENCE</scope>
    <source>
        <strain evidence="2">DSM 17978</strain>
    </source>
</reference>
<evidence type="ECO:0000313" key="2">
    <source>
        <dbReference type="EMBL" id="WAH43037.1"/>
    </source>
</evidence>
<keyword evidence="1" id="KW-0732">Signal</keyword>
<name>A0ABY6ZJF8_9BACL</name>
<organism evidence="2 3">
    <name type="scientific">Alicyclobacillus fastidiosus</name>
    <dbReference type="NCBI Taxonomy" id="392011"/>
    <lineage>
        <taxon>Bacteria</taxon>
        <taxon>Bacillati</taxon>
        <taxon>Bacillota</taxon>
        <taxon>Bacilli</taxon>
        <taxon>Bacillales</taxon>
        <taxon>Alicyclobacillaceae</taxon>
        <taxon>Alicyclobacillus</taxon>
    </lineage>
</organism>
<dbReference type="InterPro" id="IPR050490">
    <property type="entry name" value="Bact_solute-bd_prot1"/>
</dbReference>
<dbReference type="PANTHER" id="PTHR43649">
    <property type="entry name" value="ARABINOSE-BINDING PROTEIN-RELATED"/>
    <property type="match status" value="1"/>
</dbReference>
<dbReference type="Gene3D" id="3.40.190.10">
    <property type="entry name" value="Periplasmic binding protein-like II"/>
    <property type="match status" value="2"/>
</dbReference>
<dbReference type="EMBL" id="CP104067">
    <property type="protein sequence ID" value="WAH43037.1"/>
    <property type="molecule type" value="Genomic_DNA"/>
</dbReference>
<feature type="signal peptide" evidence="1">
    <location>
        <begin position="1"/>
        <end position="23"/>
    </location>
</feature>
<feature type="chain" id="PRO_5046368988" evidence="1">
    <location>
        <begin position="24"/>
        <end position="439"/>
    </location>
</feature>
<protein>
    <submittedName>
        <fullName evidence="2">Extracellular solute-binding protein</fullName>
    </submittedName>
</protein>
<keyword evidence="3" id="KW-1185">Reference proteome</keyword>
<proteinExistence type="predicted"/>
<dbReference type="InterPro" id="IPR006059">
    <property type="entry name" value="SBP"/>
</dbReference>
<dbReference type="SUPFAM" id="SSF53850">
    <property type="entry name" value="Periplasmic binding protein-like II"/>
    <property type="match status" value="1"/>
</dbReference>
<evidence type="ECO:0000256" key="1">
    <source>
        <dbReference type="SAM" id="SignalP"/>
    </source>
</evidence>
<accession>A0ABY6ZJF8</accession>
<gene>
    <name evidence="2" type="ORF">NZD89_06405</name>
</gene>
<dbReference type="RefSeq" id="WP_268006916.1">
    <property type="nucleotide sequence ID" value="NZ_BSUT01000001.1"/>
</dbReference>
<sequence length="439" mass="47379">MKKTKKAMLSTLALAMAATGALAGCGTGGTGGTPTVTVWSWRSQDAGLWKQVQAALNAKGDKVNIQFRAINATSYDSVLQTAMDGGKGPDIFYGRAGVGTLDYAAANMISPVDKIANLSGINSAALQSVQWKGKTYGVPFAIQTMEVFYNKDIFNKYGLSVPKTWADFLHICQVLKSHNVTPISTMGIQSWMLALNFDEIGATMLGDKFTQQLVDKQAKYTDAPYVDALSKYQSLAPYFEPNFKAVGSAGNEQETQFALGNAAMVMDGIFDVPTIQQFNPKLNMGAFLIPPATSTQSAKIDWYVDGDIALNSKISNAAEQKAAEEVLAYTATKQFGQDFADIAGEISPIAGVQVPKKYPLSIQAYNWYQTVPINPTFGIRSPMDTPPPTPITSQTKDAASNDSGIFSAEQKVLLPLLTNQMTPAKAANEIQSTVNWYFK</sequence>
<dbReference type="Pfam" id="PF01547">
    <property type="entry name" value="SBP_bac_1"/>
    <property type="match status" value="1"/>
</dbReference>
<evidence type="ECO:0000313" key="3">
    <source>
        <dbReference type="Proteomes" id="UP001164761"/>
    </source>
</evidence>